<sequence>MQKLVTRDDPTPSLAIDFPAGLASSMKRSNSLSVLNAQFQREQSLISNLMGLRGRTTSTEFIRPSLTAATANVT</sequence>
<gene>
    <name evidence="1" type="ORF">GHT06_013299</name>
</gene>
<dbReference type="Proteomes" id="UP000820818">
    <property type="component" value="Linkage Group LG3"/>
</dbReference>
<proteinExistence type="predicted"/>
<reference evidence="1 2" key="1">
    <citation type="submission" date="2022-05" db="EMBL/GenBank/DDBJ databases">
        <title>A multi-omics perspective on studying reproductive biology in Daphnia sinensis.</title>
        <authorList>
            <person name="Jia J."/>
        </authorList>
    </citation>
    <scope>NUCLEOTIDE SEQUENCE [LARGE SCALE GENOMIC DNA]</scope>
    <source>
        <strain evidence="1 2">WSL</strain>
    </source>
</reference>
<organism evidence="1 2">
    <name type="scientific">Daphnia sinensis</name>
    <dbReference type="NCBI Taxonomy" id="1820382"/>
    <lineage>
        <taxon>Eukaryota</taxon>
        <taxon>Metazoa</taxon>
        <taxon>Ecdysozoa</taxon>
        <taxon>Arthropoda</taxon>
        <taxon>Crustacea</taxon>
        <taxon>Branchiopoda</taxon>
        <taxon>Diplostraca</taxon>
        <taxon>Cladocera</taxon>
        <taxon>Anomopoda</taxon>
        <taxon>Daphniidae</taxon>
        <taxon>Daphnia</taxon>
        <taxon>Daphnia similis group</taxon>
    </lineage>
</organism>
<dbReference type="EMBL" id="WJBH02000003">
    <property type="protein sequence ID" value="KAI9562334.1"/>
    <property type="molecule type" value="Genomic_DNA"/>
</dbReference>
<comment type="caution">
    <text evidence="1">The sequence shown here is derived from an EMBL/GenBank/DDBJ whole genome shotgun (WGS) entry which is preliminary data.</text>
</comment>
<accession>A0AAD5PZT2</accession>
<dbReference type="AlphaFoldDB" id="A0AAD5PZT2"/>
<protein>
    <submittedName>
        <fullName evidence="1">Uncharacterized protein</fullName>
    </submittedName>
</protein>
<evidence type="ECO:0000313" key="2">
    <source>
        <dbReference type="Proteomes" id="UP000820818"/>
    </source>
</evidence>
<evidence type="ECO:0000313" key="1">
    <source>
        <dbReference type="EMBL" id="KAI9562334.1"/>
    </source>
</evidence>
<keyword evidence="2" id="KW-1185">Reference proteome</keyword>
<name>A0AAD5PZT2_9CRUS</name>